<dbReference type="RefSeq" id="WP_147164925.1">
    <property type="nucleotide sequence ID" value="NZ_BJZO01000127.1"/>
</dbReference>
<evidence type="ECO:0000256" key="4">
    <source>
        <dbReference type="ARBA" id="ARBA00022679"/>
    </source>
</evidence>
<evidence type="ECO:0000256" key="2">
    <source>
        <dbReference type="ARBA" id="ARBA00004141"/>
    </source>
</evidence>
<proteinExistence type="predicted"/>
<dbReference type="GO" id="GO:0005524">
    <property type="term" value="F:ATP binding"/>
    <property type="evidence" value="ECO:0007669"/>
    <property type="project" value="UniProtKB-KW"/>
</dbReference>
<keyword evidence="4" id="KW-0808">Transferase</keyword>
<dbReference type="GO" id="GO:0000155">
    <property type="term" value="F:phosphorelay sensor kinase activity"/>
    <property type="evidence" value="ECO:0007669"/>
    <property type="project" value="InterPro"/>
</dbReference>
<comment type="catalytic activity">
    <reaction evidence="1">
        <text>ATP + protein L-histidine = ADP + protein N-phospho-L-histidine.</text>
        <dbReference type="EC" id="2.7.13.3"/>
    </reaction>
</comment>
<dbReference type="SUPFAM" id="SSF47384">
    <property type="entry name" value="Homodimeric domain of signal transducing histidine kinase"/>
    <property type="match status" value="1"/>
</dbReference>
<dbReference type="EC" id="2.7.13.3" evidence="3"/>
<evidence type="ECO:0000256" key="3">
    <source>
        <dbReference type="ARBA" id="ARBA00012438"/>
    </source>
</evidence>
<evidence type="ECO:0000256" key="1">
    <source>
        <dbReference type="ARBA" id="ARBA00000085"/>
    </source>
</evidence>
<dbReference type="OrthoDB" id="9797304at2"/>
<protein>
    <recommendedName>
        <fullName evidence="3">histidine kinase</fullName>
        <ecNumber evidence="3">2.7.13.3</ecNumber>
    </recommendedName>
</protein>
<dbReference type="Gene3D" id="3.30.565.10">
    <property type="entry name" value="Histidine kinase-like ATPase, C-terminal domain"/>
    <property type="match status" value="1"/>
</dbReference>
<dbReference type="InterPro" id="IPR036890">
    <property type="entry name" value="HATPase_C_sf"/>
</dbReference>
<comment type="caution">
    <text evidence="16">The sequence shown here is derived from an EMBL/GenBank/DDBJ whole genome shotgun (WGS) entry which is preliminary data.</text>
</comment>
<gene>
    <name evidence="16" type="ORF">ROR02_30250</name>
</gene>
<keyword evidence="8" id="KW-0067">ATP-binding</keyword>
<evidence type="ECO:0000256" key="13">
    <source>
        <dbReference type="SAM" id="MobiDB-lite"/>
    </source>
</evidence>
<dbReference type="GO" id="GO:0016020">
    <property type="term" value="C:membrane"/>
    <property type="evidence" value="ECO:0007669"/>
    <property type="project" value="UniProtKB-SubCell"/>
</dbReference>
<dbReference type="EMBL" id="BJZO01000127">
    <property type="protein sequence ID" value="GEO82894.1"/>
    <property type="molecule type" value="Genomic_DNA"/>
</dbReference>
<dbReference type="InterPro" id="IPR050351">
    <property type="entry name" value="BphY/WalK/GraS-like"/>
</dbReference>
<evidence type="ECO:0000313" key="17">
    <source>
        <dbReference type="Proteomes" id="UP000321567"/>
    </source>
</evidence>
<evidence type="ECO:0000256" key="11">
    <source>
        <dbReference type="ARBA" id="ARBA00023136"/>
    </source>
</evidence>
<dbReference type="Pfam" id="PF13188">
    <property type="entry name" value="PAS_8"/>
    <property type="match status" value="1"/>
</dbReference>
<dbReference type="InterPro" id="IPR036097">
    <property type="entry name" value="HisK_dim/P_sf"/>
</dbReference>
<evidence type="ECO:0000259" key="15">
    <source>
        <dbReference type="PROSITE" id="PS50109"/>
    </source>
</evidence>
<evidence type="ECO:0000256" key="7">
    <source>
        <dbReference type="ARBA" id="ARBA00022777"/>
    </source>
</evidence>
<dbReference type="SMART" id="SM00091">
    <property type="entry name" value="PAS"/>
    <property type="match status" value="3"/>
</dbReference>
<dbReference type="Proteomes" id="UP000321567">
    <property type="component" value="Unassembled WGS sequence"/>
</dbReference>
<comment type="subcellular location">
    <subcellularLocation>
        <location evidence="2">Membrane</location>
        <topology evidence="2">Multi-pass membrane protein</topology>
    </subcellularLocation>
</comment>
<reference evidence="16 17" key="1">
    <citation type="submission" date="2019-07" db="EMBL/GenBank/DDBJ databases">
        <title>Whole genome shotgun sequence of Rhodospirillum oryzae NBRC 107573.</title>
        <authorList>
            <person name="Hosoyama A."/>
            <person name="Uohara A."/>
            <person name="Ohji S."/>
            <person name="Ichikawa N."/>
        </authorList>
    </citation>
    <scope>NUCLEOTIDE SEQUENCE [LARGE SCALE GENOMIC DNA]</scope>
    <source>
        <strain evidence="16 17">NBRC 107573</strain>
    </source>
</reference>
<dbReference type="GO" id="GO:0030295">
    <property type="term" value="F:protein kinase activator activity"/>
    <property type="evidence" value="ECO:0007669"/>
    <property type="project" value="TreeGrafter"/>
</dbReference>
<keyword evidence="6" id="KW-0547">Nucleotide-binding</keyword>
<feature type="region of interest" description="Disordered" evidence="13">
    <location>
        <begin position="727"/>
        <end position="794"/>
    </location>
</feature>
<dbReference type="InterPro" id="IPR005467">
    <property type="entry name" value="His_kinase_dom"/>
</dbReference>
<dbReference type="AlphaFoldDB" id="A0A512HBR4"/>
<dbReference type="InterPro" id="IPR000014">
    <property type="entry name" value="PAS"/>
</dbReference>
<dbReference type="InterPro" id="IPR003661">
    <property type="entry name" value="HisK_dim/P_dom"/>
</dbReference>
<evidence type="ECO:0000256" key="10">
    <source>
        <dbReference type="ARBA" id="ARBA00023012"/>
    </source>
</evidence>
<keyword evidence="12" id="KW-0175">Coiled coil</keyword>
<feature type="domain" description="Histidine kinase" evidence="15">
    <location>
        <begin position="585"/>
        <end position="794"/>
    </location>
</feature>
<dbReference type="GO" id="GO:0007234">
    <property type="term" value="P:osmosensory signaling via phosphorelay pathway"/>
    <property type="evidence" value="ECO:0007669"/>
    <property type="project" value="TreeGrafter"/>
</dbReference>
<keyword evidence="7 16" id="KW-0418">Kinase</keyword>
<evidence type="ECO:0000256" key="14">
    <source>
        <dbReference type="SAM" id="Phobius"/>
    </source>
</evidence>
<dbReference type="SUPFAM" id="SSF55785">
    <property type="entry name" value="PYP-like sensor domain (PAS domain)"/>
    <property type="match status" value="3"/>
</dbReference>
<evidence type="ECO:0000313" key="16">
    <source>
        <dbReference type="EMBL" id="GEO82894.1"/>
    </source>
</evidence>
<dbReference type="PROSITE" id="PS50109">
    <property type="entry name" value="HIS_KIN"/>
    <property type="match status" value="1"/>
</dbReference>
<evidence type="ECO:0000256" key="12">
    <source>
        <dbReference type="SAM" id="Coils"/>
    </source>
</evidence>
<dbReference type="SUPFAM" id="SSF55874">
    <property type="entry name" value="ATPase domain of HSP90 chaperone/DNA topoisomerase II/histidine kinase"/>
    <property type="match status" value="1"/>
</dbReference>
<keyword evidence="17" id="KW-1185">Reference proteome</keyword>
<evidence type="ECO:0000256" key="6">
    <source>
        <dbReference type="ARBA" id="ARBA00022741"/>
    </source>
</evidence>
<feature type="transmembrane region" description="Helical" evidence="14">
    <location>
        <begin position="20"/>
        <end position="38"/>
    </location>
</feature>
<dbReference type="Pfam" id="PF12860">
    <property type="entry name" value="PAS_7"/>
    <property type="match status" value="2"/>
</dbReference>
<keyword evidence="10" id="KW-0902">Two-component regulatory system</keyword>
<name>A0A512HBR4_9PROT</name>
<evidence type="ECO:0000256" key="5">
    <source>
        <dbReference type="ARBA" id="ARBA00022692"/>
    </source>
</evidence>
<organism evidence="16 17">
    <name type="scientific">Pararhodospirillum oryzae</name>
    <dbReference type="NCBI Taxonomy" id="478448"/>
    <lineage>
        <taxon>Bacteria</taxon>
        <taxon>Pseudomonadati</taxon>
        <taxon>Pseudomonadota</taxon>
        <taxon>Alphaproteobacteria</taxon>
        <taxon>Rhodospirillales</taxon>
        <taxon>Rhodospirillaceae</taxon>
        <taxon>Pararhodospirillum</taxon>
    </lineage>
</organism>
<sequence length="794" mass="85056">MFADDAPFDLVGAVLGTPGVTLGLAGLVVGMGVGGWVWRARARQRRMRDARDLAQAEAWTLREVLATSADGYALWVSDADETDAFVCSRRLAVLLRLAAGEEASFDDILAGFAPEGAALLQRAVAVLRDENTGFALDLTLETTGRRICAVGVSASTSDGHAVADVVWMRDVTDERDAAETLAARVNALQRERDRLRAVLDALPAPLWIRDDSLMILDGNQAFARALDLGSVPEAVAARRELATGGTGQEMRALAARSRAAGSPGRARFHAVLEGERRLLEITETPLPAGPLAGCTVGAAQDITVIEEVESRLEREVSAHAEVLERLGSAIALFGADTRLIFHNAAFASLWGLEAEWLDGGPGYGDFLERLREDRRLPEVADFPAFKAGELGFFTKLMRPREDILHRPDGATLRRVIAPHPLGGLIASFEDVTDSLALERSYNQLTAVLHETLDHLHEGVAVFGPDGRLRLSNPVFAAQFDLPRPLGDPQVADLLHQLDPGMHPGAAWETFRRRLGARGEGRGARTGRLVMICGRHLDYAMVPLPDGGLLLSTQDISDRVRVERALRERTEALRAADMMRTTFIANVSHELRAPLARLAAREAESLGPDAPLTAELGRLVRIVDEMMTRLGAPADDPSLELDAFDVPAAVAAVLTLGREAAERQGVSVQDQCPADIGWMVADETRVKQIVYHLLSTILAQTPPGGTLTLSVGRGETDGREWIVFTVAASARRPPDGPSSTTEGKGPNTEAAPTASGDGPGLAPVRRLAELHGGTLTLAPPDAPIPEATLRLPAGA</sequence>
<dbReference type="InterPro" id="IPR035965">
    <property type="entry name" value="PAS-like_dom_sf"/>
</dbReference>
<dbReference type="GO" id="GO:0000156">
    <property type="term" value="F:phosphorelay response regulator activity"/>
    <property type="evidence" value="ECO:0007669"/>
    <property type="project" value="TreeGrafter"/>
</dbReference>
<keyword evidence="11 14" id="KW-0472">Membrane</keyword>
<accession>A0A512HBR4</accession>
<keyword evidence="5 14" id="KW-0812">Transmembrane</keyword>
<dbReference type="Gene3D" id="1.10.287.130">
    <property type="match status" value="1"/>
</dbReference>
<keyword evidence="9 14" id="KW-1133">Transmembrane helix</keyword>
<dbReference type="PANTHER" id="PTHR42878">
    <property type="entry name" value="TWO-COMPONENT HISTIDINE KINASE"/>
    <property type="match status" value="1"/>
</dbReference>
<evidence type="ECO:0000256" key="8">
    <source>
        <dbReference type="ARBA" id="ARBA00022840"/>
    </source>
</evidence>
<feature type="coiled-coil region" evidence="12">
    <location>
        <begin position="171"/>
        <end position="198"/>
    </location>
</feature>
<dbReference type="Gene3D" id="3.30.450.20">
    <property type="entry name" value="PAS domain"/>
    <property type="match status" value="3"/>
</dbReference>
<dbReference type="CDD" id="cd00082">
    <property type="entry name" value="HisKA"/>
    <property type="match status" value="1"/>
</dbReference>
<evidence type="ECO:0000256" key="9">
    <source>
        <dbReference type="ARBA" id="ARBA00022989"/>
    </source>
</evidence>
<dbReference type="PANTHER" id="PTHR42878:SF7">
    <property type="entry name" value="SENSOR HISTIDINE KINASE GLRK"/>
    <property type="match status" value="1"/>
</dbReference>